<protein>
    <submittedName>
        <fullName evidence="4">Amino acid ABC transporter substrate-binding protein, PAAT family</fullName>
    </submittedName>
</protein>
<dbReference type="AlphaFoldDB" id="A0A1I7BRG0"/>
<evidence type="ECO:0000256" key="2">
    <source>
        <dbReference type="SAM" id="SignalP"/>
    </source>
</evidence>
<keyword evidence="1 2" id="KW-0732">Signal</keyword>
<dbReference type="Proteomes" id="UP000198844">
    <property type="component" value="Unassembled WGS sequence"/>
</dbReference>
<proteinExistence type="predicted"/>
<feature type="chain" id="PRO_5011613567" evidence="2">
    <location>
        <begin position="30"/>
        <end position="286"/>
    </location>
</feature>
<evidence type="ECO:0000313" key="5">
    <source>
        <dbReference type="Proteomes" id="UP000198844"/>
    </source>
</evidence>
<feature type="domain" description="Solute-binding protein family 3/N-terminal" evidence="3">
    <location>
        <begin position="34"/>
        <end position="283"/>
    </location>
</feature>
<dbReference type="PANTHER" id="PTHR35936">
    <property type="entry name" value="MEMBRANE-BOUND LYTIC MUREIN TRANSGLYCOSYLASE F"/>
    <property type="match status" value="1"/>
</dbReference>
<dbReference type="Gene3D" id="3.40.190.10">
    <property type="entry name" value="Periplasmic binding protein-like II"/>
    <property type="match status" value="2"/>
</dbReference>
<organism evidence="4 5">
    <name type="scientific">Paraburkholderia aspalathi</name>
    <dbReference type="NCBI Taxonomy" id="1324617"/>
    <lineage>
        <taxon>Bacteria</taxon>
        <taxon>Pseudomonadati</taxon>
        <taxon>Pseudomonadota</taxon>
        <taxon>Betaproteobacteria</taxon>
        <taxon>Burkholderiales</taxon>
        <taxon>Burkholderiaceae</taxon>
        <taxon>Paraburkholderia</taxon>
    </lineage>
</organism>
<evidence type="ECO:0000256" key="1">
    <source>
        <dbReference type="ARBA" id="ARBA00022729"/>
    </source>
</evidence>
<feature type="signal peptide" evidence="2">
    <location>
        <begin position="1"/>
        <end position="29"/>
    </location>
</feature>
<dbReference type="InterPro" id="IPR001638">
    <property type="entry name" value="Solute-binding_3/MltF_N"/>
</dbReference>
<evidence type="ECO:0000313" key="4">
    <source>
        <dbReference type="EMBL" id="SFT89683.1"/>
    </source>
</evidence>
<sequence>MNAISTRVLKTSLVTFLGMLALAGTGAQAKEWKTVKVALEGSYAPWNLTLPNGKISGFEPELLDNLCKRANLQCEPVAQDFDGLITGLQAGKFDAVMDALAITPERQQAIAFSKPYAATPAAFATVDGHGLANTAGKTSSLKLTGDPKTDSPLIAPLRDQLKGKSIGIQSGTVYTKFINDNFKDITSVRLYKTSAERDLDLVNGRVDIAFDDVTYYAGIADNKDTARIRVAGPTIGGAVWGPGEGLGFRKQDADLKAKFDAAITAALADGTVTRLSEKWFKTDVKP</sequence>
<dbReference type="SMART" id="SM00062">
    <property type="entry name" value="PBPb"/>
    <property type="match status" value="1"/>
</dbReference>
<gene>
    <name evidence="4" type="ORF">SAMN05192563_100543</name>
</gene>
<name>A0A1I7BRG0_9BURK</name>
<evidence type="ECO:0000259" key="3">
    <source>
        <dbReference type="SMART" id="SM00062"/>
    </source>
</evidence>
<accession>A0A1I7BRG0</accession>
<dbReference type="SUPFAM" id="SSF53850">
    <property type="entry name" value="Periplasmic binding protein-like II"/>
    <property type="match status" value="1"/>
</dbReference>
<dbReference type="Pfam" id="PF00497">
    <property type="entry name" value="SBP_bac_3"/>
    <property type="match status" value="1"/>
</dbReference>
<dbReference type="EMBL" id="FPBH01000005">
    <property type="protein sequence ID" value="SFT89683.1"/>
    <property type="molecule type" value="Genomic_DNA"/>
</dbReference>
<dbReference type="PANTHER" id="PTHR35936:SF19">
    <property type="entry name" value="AMINO-ACID-BINDING PROTEIN YXEM-RELATED"/>
    <property type="match status" value="1"/>
</dbReference>
<reference evidence="4 5" key="1">
    <citation type="submission" date="2016-10" db="EMBL/GenBank/DDBJ databases">
        <authorList>
            <person name="de Groot N.N."/>
        </authorList>
    </citation>
    <scope>NUCLEOTIDE SEQUENCE [LARGE SCALE GENOMIC DNA]</scope>
    <source>
        <strain evidence="4 5">LMG 27731</strain>
    </source>
</reference>